<reference evidence="9 10" key="1">
    <citation type="submission" date="2015-04" db="EMBL/GenBank/DDBJ databases">
        <title>Genome sequence of Kerstersia gyiorum CG1.</title>
        <authorList>
            <person name="Greninger A.L."/>
            <person name="Kozyreva V."/>
            <person name="Chaturvedi V."/>
        </authorList>
    </citation>
    <scope>NUCLEOTIDE SEQUENCE [LARGE SCALE GENOMIC DNA]</scope>
    <source>
        <strain evidence="9 10">CG1</strain>
    </source>
</reference>
<dbReference type="GO" id="GO:0008270">
    <property type="term" value="F:zinc ion binding"/>
    <property type="evidence" value="ECO:0007669"/>
    <property type="project" value="TreeGrafter"/>
</dbReference>
<evidence type="ECO:0000313" key="10">
    <source>
        <dbReference type="Proteomes" id="UP000078084"/>
    </source>
</evidence>
<organism evidence="9 10">
    <name type="scientific">Kerstersia gyiorum</name>
    <dbReference type="NCBI Taxonomy" id="206506"/>
    <lineage>
        <taxon>Bacteria</taxon>
        <taxon>Pseudomonadati</taxon>
        <taxon>Pseudomonadota</taxon>
        <taxon>Betaproteobacteria</taxon>
        <taxon>Burkholderiales</taxon>
        <taxon>Alcaligenaceae</taxon>
        <taxon>Kerstersia</taxon>
    </lineage>
</organism>
<dbReference type="InterPro" id="IPR051929">
    <property type="entry name" value="VirAsm_ModProt"/>
</dbReference>
<dbReference type="EMBL" id="LBNE01000005">
    <property type="protein sequence ID" value="KKO71847.1"/>
    <property type="molecule type" value="Genomic_DNA"/>
</dbReference>
<dbReference type="SUPFAM" id="SSF54001">
    <property type="entry name" value="Cysteine proteinases"/>
    <property type="match status" value="1"/>
</dbReference>
<dbReference type="PROSITE" id="PS51935">
    <property type="entry name" value="NLPC_P60"/>
    <property type="match status" value="1"/>
</dbReference>
<accession>A0A171KSI0</accession>
<dbReference type="STRING" id="206506.AAV32_09770"/>
<dbReference type="InterPro" id="IPR038765">
    <property type="entry name" value="Papain-like_cys_pep_sf"/>
</dbReference>
<dbReference type="PANTHER" id="PTHR34858">
    <property type="entry name" value="CYSO-CYSTEINE PEPTIDASE"/>
    <property type="match status" value="1"/>
</dbReference>
<keyword evidence="7" id="KW-0482">Metalloprotease</keyword>
<evidence type="ECO:0000256" key="1">
    <source>
        <dbReference type="ARBA" id="ARBA00007074"/>
    </source>
</evidence>
<dbReference type="GO" id="GO:0008234">
    <property type="term" value="F:cysteine-type peptidase activity"/>
    <property type="evidence" value="ECO:0007669"/>
    <property type="project" value="UniProtKB-KW"/>
</dbReference>
<dbReference type="Pfam" id="PF00877">
    <property type="entry name" value="NLPC_P60"/>
    <property type="match status" value="1"/>
</dbReference>
<dbReference type="Gene3D" id="3.90.1720.10">
    <property type="entry name" value="endopeptidase domain like (from Nostoc punctiforme)"/>
    <property type="match status" value="1"/>
</dbReference>
<evidence type="ECO:0000259" key="8">
    <source>
        <dbReference type="PROSITE" id="PS51935"/>
    </source>
</evidence>
<dbReference type="RefSeq" id="WP_068370936.1">
    <property type="nucleotide sequence ID" value="NZ_JBLLEH010000006.1"/>
</dbReference>
<gene>
    <name evidence="9" type="ORF">AAV32_09770</name>
</gene>
<dbReference type="SUPFAM" id="SSF102712">
    <property type="entry name" value="JAB1/MPN domain"/>
    <property type="match status" value="1"/>
</dbReference>
<dbReference type="PANTHER" id="PTHR34858:SF1">
    <property type="entry name" value="CYSO-CYSTEINE PEPTIDASE"/>
    <property type="match status" value="1"/>
</dbReference>
<protein>
    <submittedName>
        <fullName evidence="9">Hydrolase Nlp/P60</fullName>
    </submittedName>
</protein>
<comment type="similarity">
    <text evidence="1">Belongs to the peptidase C40 family.</text>
</comment>
<keyword evidence="4 9" id="KW-0378">Hydrolase</keyword>
<evidence type="ECO:0000256" key="7">
    <source>
        <dbReference type="ARBA" id="ARBA00023049"/>
    </source>
</evidence>
<evidence type="ECO:0000256" key="5">
    <source>
        <dbReference type="ARBA" id="ARBA00022807"/>
    </source>
</evidence>
<keyword evidence="2" id="KW-0645">Protease</keyword>
<keyword evidence="6" id="KW-0862">Zinc</keyword>
<keyword evidence="10" id="KW-1185">Reference proteome</keyword>
<dbReference type="Gene3D" id="3.40.140.10">
    <property type="entry name" value="Cytidine Deaminase, domain 2"/>
    <property type="match status" value="1"/>
</dbReference>
<keyword evidence="3" id="KW-0479">Metal-binding</keyword>
<evidence type="ECO:0000313" key="9">
    <source>
        <dbReference type="EMBL" id="KKO71847.1"/>
    </source>
</evidence>
<dbReference type="AlphaFoldDB" id="A0A171KSI0"/>
<evidence type="ECO:0000256" key="3">
    <source>
        <dbReference type="ARBA" id="ARBA00022723"/>
    </source>
</evidence>
<evidence type="ECO:0000256" key="4">
    <source>
        <dbReference type="ARBA" id="ARBA00022801"/>
    </source>
</evidence>
<feature type="domain" description="NlpC/P60" evidence="8">
    <location>
        <begin position="90"/>
        <end position="257"/>
    </location>
</feature>
<dbReference type="GO" id="GO:0008235">
    <property type="term" value="F:metalloexopeptidase activity"/>
    <property type="evidence" value="ECO:0007669"/>
    <property type="project" value="TreeGrafter"/>
</dbReference>
<dbReference type="Pfam" id="PF14464">
    <property type="entry name" value="Prok-JAB"/>
    <property type="match status" value="1"/>
</dbReference>
<proteinExistence type="inferred from homology"/>
<sequence>MRLSANIKHAIETHALADYPRECCGLIVAVGDKQQYIPCRNAAGNGQDFRLPGEDYAAAEEQGQVLVIVHSHIDIPARPSELDLVSCEAHGLPWLVVAIGRDAGDDSPTVRGWHSFEPCGYQAPLVGREFHHGSLDCYGLIRDFFVRELGINIPDFDRPDGWWNKPECGELYLENFEKAGFVRVNDGPRHGDVILMQYRSDKTNHGGVYLGDAQLKTQPSLPPVPNAMLHHAMPRLSERVTYGGYWRDITRMIVRHRELL</sequence>
<dbReference type="CDD" id="cd08073">
    <property type="entry name" value="MPN_NLPC_P60"/>
    <property type="match status" value="1"/>
</dbReference>
<dbReference type="InterPro" id="IPR000064">
    <property type="entry name" value="NLP_P60_dom"/>
</dbReference>
<name>A0A171KSI0_9BURK</name>
<evidence type="ECO:0000256" key="6">
    <source>
        <dbReference type="ARBA" id="ARBA00022833"/>
    </source>
</evidence>
<keyword evidence="5" id="KW-0788">Thiol protease</keyword>
<dbReference type="InterPro" id="IPR028090">
    <property type="entry name" value="JAB_dom_prok"/>
</dbReference>
<evidence type="ECO:0000256" key="2">
    <source>
        <dbReference type="ARBA" id="ARBA00022670"/>
    </source>
</evidence>
<dbReference type="GO" id="GO:0006508">
    <property type="term" value="P:proteolysis"/>
    <property type="evidence" value="ECO:0007669"/>
    <property type="project" value="UniProtKB-KW"/>
</dbReference>
<comment type="caution">
    <text evidence="9">The sequence shown here is derived from an EMBL/GenBank/DDBJ whole genome shotgun (WGS) entry which is preliminary data.</text>
</comment>
<dbReference type="Proteomes" id="UP000078084">
    <property type="component" value="Unassembled WGS sequence"/>
</dbReference>